<feature type="region of interest" description="Disordered" evidence="1">
    <location>
        <begin position="113"/>
        <end position="148"/>
    </location>
</feature>
<gene>
    <name evidence="2" type="ORF">PAUS00366_LOCUS20215</name>
</gene>
<dbReference type="EMBL" id="HBIX01030377">
    <property type="protein sequence ID" value="CAE0727432.1"/>
    <property type="molecule type" value="Transcribed_RNA"/>
</dbReference>
<feature type="compositionally biased region" description="Low complexity" evidence="1">
    <location>
        <begin position="15"/>
        <end position="26"/>
    </location>
</feature>
<proteinExistence type="predicted"/>
<feature type="region of interest" description="Disordered" evidence="1">
    <location>
        <begin position="1"/>
        <end position="47"/>
    </location>
</feature>
<sequence>MKMTAESRGSKVANSSDTETSESLTTMKLTRKRKSEDIGANSVDEFPICPEFPTSIPNDKPKIVNCQEAFFDKNSPGIHTLPTDSPAKPFTNNERIIKPSKCFFDDDENVPCEVSRASSPQNSPRAFRQEFHSVSTPTPSHYSHYSGGDSPLVRQEFHKVSTPSPSHFCTGGISFLVRQEFHNVSTPTPSHYCAGGSPPLLRQEFHNVATPTPSYYCGGGGSPLVRPEFHKVSTPTPSHYCTGGGSPLSVVDELFTGFYGCMPRWECSLPWRGDSEDDDDTQEEEEGENCVMRRDMTQHDAEAIREHLSFPKYLGKESASQSVEESCRERNNTSINRKIHRTPSSRLTTLETDSRQKLPGSKMFRRTEISKVTEIHWDEKVLDTATLEQMAKLSV</sequence>
<name>A0A7S4AVG6_9STRA</name>
<accession>A0A7S4AVG6</accession>
<reference evidence="2" key="1">
    <citation type="submission" date="2021-01" db="EMBL/GenBank/DDBJ databases">
        <authorList>
            <person name="Corre E."/>
            <person name="Pelletier E."/>
            <person name="Niang G."/>
            <person name="Scheremetjew M."/>
            <person name="Finn R."/>
            <person name="Kale V."/>
            <person name="Holt S."/>
            <person name="Cochrane G."/>
            <person name="Meng A."/>
            <person name="Brown T."/>
            <person name="Cohen L."/>
        </authorList>
    </citation>
    <scope>NUCLEOTIDE SEQUENCE</scope>
    <source>
        <strain evidence="2">10249 10 AB</strain>
    </source>
</reference>
<dbReference type="AlphaFoldDB" id="A0A7S4AVG6"/>
<evidence type="ECO:0000313" key="2">
    <source>
        <dbReference type="EMBL" id="CAE0727432.1"/>
    </source>
</evidence>
<feature type="compositionally biased region" description="Polar residues" evidence="1">
    <location>
        <begin position="132"/>
        <end position="143"/>
    </location>
</feature>
<evidence type="ECO:0000256" key="1">
    <source>
        <dbReference type="SAM" id="MobiDB-lite"/>
    </source>
</evidence>
<protein>
    <submittedName>
        <fullName evidence="2">Uncharacterized protein</fullName>
    </submittedName>
</protein>
<organism evidence="2">
    <name type="scientific">Pseudo-nitzschia australis</name>
    <dbReference type="NCBI Taxonomy" id="44445"/>
    <lineage>
        <taxon>Eukaryota</taxon>
        <taxon>Sar</taxon>
        <taxon>Stramenopiles</taxon>
        <taxon>Ochrophyta</taxon>
        <taxon>Bacillariophyta</taxon>
        <taxon>Bacillariophyceae</taxon>
        <taxon>Bacillariophycidae</taxon>
        <taxon>Bacillariales</taxon>
        <taxon>Bacillariaceae</taxon>
        <taxon>Pseudo-nitzschia</taxon>
    </lineage>
</organism>